<organism evidence="2 3">
    <name type="scientific">Raineya orbicola</name>
    <dbReference type="NCBI Taxonomy" id="2016530"/>
    <lineage>
        <taxon>Bacteria</taxon>
        <taxon>Pseudomonadati</taxon>
        <taxon>Bacteroidota</taxon>
        <taxon>Cytophagia</taxon>
        <taxon>Cytophagales</taxon>
        <taxon>Raineyaceae</taxon>
        <taxon>Raineya</taxon>
    </lineage>
</organism>
<dbReference type="Proteomes" id="UP000233387">
    <property type="component" value="Unassembled WGS sequence"/>
</dbReference>
<feature type="domain" description="DUF5615" evidence="1">
    <location>
        <begin position="1"/>
        <end position="98"/>
    </location>
</feature>
<dbReference type="OrthoDB" id="8085537at2"/>
<sequence length="114" mass="13082">MRILLDECVTKRLKSALEGLEVLTVAEMKWNGVKNGKLLALCEENSFDILLTIDKNIVNQQNIEKFNISIVVFNSSSSKLEELEVFIPAFKANLNHFEKRIAYVIDKQDIQKKI</sequence>
<dbReference type="EMBL" id="NKXO01000002">
    <property type="protein sequence ID" value="PKQ70808.1"/>
    <property type="molecule type" value="Genomic_DNA"/>
</dbReference>
<reference evidence="2 3" key="1">
    <citation type="submission" date="2017-06" db="EMBL/GenBank/DDBJ databases">
        <title>Raineya orbicola gen. nov., sp. nov. a slightly thermophilic bacterium of the phylum Bacteroidetes and the description of Raineyaceae fam. nov.</title>
        <authorList>
            <person name="Albuquerque L."/>
            <person name="Polonia A.R.M."/>
            <person name="Barroso C."/>
            <person name="Froufe H.J.C."/>
            <person name="Lage O."/>
            <person name="Lobo-Da-Cunha A."/>
            <person name="Egas C."/>
            <person name="Da Costa M.S."/>
        </authorList>
    </citation>
    <scope>NUCLEOTIDE SEQUENCE [LARGE SCALE GENOMIC DNA]</scope>
    <source>
        <strain evidence="2 3">SPSPC-11</strain>
    </source>
</reference>
<name>A0A2N3IKM4_9BACT</name>
<evidence type="ECO:0000313" key="3">
    <source>
        <dbReference type="Proteomes" id="UP000233387"/>
    </source>
</evidence>
<accession>A0A2N3IKM4</accession>
<evidence type="ECO:0000313" key="2">
    <source>
        <dbReference type="EMBL" id="PKQ70808.1"/>
    </source>
</evidence>
<gene>
    <name evidence="2" type="ORF">Rain11_0154</name>
</gene>
<evidence type="ECO:0000259" key="1">
    <source>
        <dbReference type="Pfam" id="PF18480"/>
    </source>
</evidence>
<dbReference type="Pfam" id="PF18480">
    <property type="entry name" value="DUF5615"/>
    <property type="match status" value="1"/>
</dbReference>
<dbReference type="AlphaFoldDB" id="A0A2N3IKM4"/>
<comment type="caution">
    <text evidence="2">The sequence shown here is derived from an EMBL/GenBank/DDBJ whole genome shotgun (WGS) entry which is preliminary data.</text>
</comment>
<keyword evidence="3" id="KW-1185">Reference proteome</keyword>
<protein>
    <recommendedName>
        <fullName evidence="1">DUF5615 domain-containing protein</fullName>
    </recommendedName>
</protein>
<dbReference type="InterPro" id="IPR041049">
    <property type="entry name" value="DUF5615"/>
</dbReference>
<dbReference type="RefSeq" id="WP_101357422.1">
    <property type="nucleotide sequence ID" value="NZ_NKXO01000002.1"/>
</dbReference>
<proteinExistence type="predicted"/>